<evidence type="ECO:0000256" key="3">
    <source>
        <dbReference type="ARBA" id="ARBA00023136"/>
    </source>
</evidence>
<keyword evidence="7" id="KW-1185">Reference proteome</keyword>
<dbReference type="InterPro" id="IPR050490">
    <property type="entry name" value="Bact_solute-bd_prot1"/>
</dbReference>
<name>A0A9Q9ICW4_9ACTN</name>
<evidence type="ECO:0000256" key="2">
    <source>
        <dbReference type="ARBA" id="ARBA00022729"/>
    </source>
</evidence>
<dbReference type="PROSITE" id="PS51257">
    <property type="entry name" value="PROKAR_LIPOPROTEIN"/>
    <property type="match status" value="1"/>
</dbReference>
<keyword evidence="5" id="KW-0449">Lipoprotein</keyword>
<dbReference type="PANTHER" id="PTHR43649:SF33">
    <property type="entry name" value="POLYGALACTURONAN_RHAMNOGALACTURONAN-BINDING PROTEIN YTCQ"/>
    <property type="match status" value="1"/>
</dbReference>
<evidence type="ECO:0000256" key="1">
    <source>
        <dbReference type="ARBA" id="ARBA00022475"/>
    </source>
</evidence>
<keyword evidence="1" id="KW-1003">Cell membrane</keyword>
<keyword evidence="2" id="KW-0732">Signal</keyword>
<dbReference type="Pfam" id="PF01547">
    <property type="entry name" value="SBP_bac_1"/>
    <property type="match status" value="1"/>
</dbReference>
<dbReference type="AlphaFoldDB" id="A0A9Q9ICW4"/>
<accession>A0A9Q9ICW4</accession>
<organism evidence="6 7">
    <name type="scientific">Dactylosporangium aurantiacum</name>
    <dbReference type="NCBI Taxonomy" id="35754"/>
    <lineage>
        <taxon>Bacteria</taxon>
        <taxon>Bacillati</taxon>
        <taxon>Actinomycetota</taxon>
        <taxon>Actinomycetes</taxon>
        <taxon>Micromonosporales</taxon>
        <taxon>Micromonosporaceae</taxon>
        <taxon>Dactylosporangium</taxon>
    </lineage>
</organism>
<sequence length="437" mass="46800">MMRTRRWFVTAVVTGGLALTTAGCGLGAQDTATKDGAIPAGELKGEISFATLALKPTFDDYISGLIKTFETAHPGTKVNWLDLPFQGAQEKITTDAQAGTLPDVVNLNPNFAQKLEKQGVFFDLEANAGDVKGTFVPGAWDAFKVPGQPGGFALPWYLTSEVTMVNKDLYIKAGLDPAKPPATIDEALEQSKKIAEAGKGAFYGMHPALENRFITDLAKLNVPLLNQDQTAWTFNTPTAEQYVTKLRELYQTKAIAPDWLTQNHSKATEAYSAGQSALFPSGPNFLKVVKQNAPAIAANTVVGPQLSGPTGLTNMSVMGLLVPKASKNPRLALEFAKFVTNAENQLAFSKIVTILPSTTTSLTDPYFTDTSDGTPESLARKLSAQQLAKAQNLTPVQFDDRTKAAVIGKIQLAVKGDLDPKTALNQAVDEANKLLAK</sequence>
<keyword evidence="3" id="KW-0472">Membrane</keyword>
<evidence type="ECO:0000313" key="7">
    <source>
        <dbReference type="Proteomes" id="UP001058003"/>
    </source>
</evidence>
<dbReference type="EMBL" id="CP073767">
    <property type="protein sequence ID" value="UWZ52070.1"/>
    <property type="molecule type" value="Genomic_DNA"/>
</dbReference>
<dbReference type="Gene3D" id="3.40.190.10">
    <property type="entry name" value="Periplasmic binding protein-like II"/>
    <property type="match status" value="1"/>
</dbReference>
<dbReference type="KEGG" id="daur:Daura_36005"/>
<keyword evidence="4" id="KW-0564">Palmitate</keyword>
<dbReference type="PANTHER" id="PTHR43649">
    <property type="entry name" value="ARABINOSE-BINDING PROTEIN-RELATED"/>
    <property type="match status" value="1"/>
</dbReference>
<gene>
    <name evidence="6" type="ORF">Daura_36005</name>
</gene>
<dbReference type="Proteomes" id="UP001058003">
    <property type="component" value="Chromosome"/>
</dbReference>
<dbReference type="SUPFAM" id="SSF53850">
    <property type="entry name" value="Periplasmic binding protein-like II"/>
    <property type="match status" value="1"/>
</dbReference>
<evidence type="ECO:0000313" key="6">
    <source>
        <dbReference type="EMBL" id="UWZ52070.1"/>
    </source>
</evidence>
<dbReference type="OrthoDB" id="4289620at2"/>
<dbReference type="InterPro" id="IPR006059">
    <property type="entry name" value="SBP"/>
</dbReference>
<reference evidence="6" key="1">
    <citation type="submission" date="2021-04" db="EMBL/GenBank/DDBJ databases">
        <title>Dactylosporangium aurantiacum NRRL B-8018 full assembly.</title>
        <authorList>
            <person name="Hartkoorn R.C."/>
            <person name="Beaudoing E."/>
            <person name="Hot D."/>
        </authorList>
    </citation>
    <scope>NUCLEOTIDE SEQUENCE</scope>
    <source>
        <strain evidence="6">NRRL B-8018</strain>
    </source>
</reference>
<evidence type="ECO:0000256" key="5">
    <source>
        <dbReference type="ARBA" id="ARBA00023288"/>
    </source>
</evidence>
<protein>
    <submittedName>
        <fullName evidence="6">Extracellular solute-binding protein</fullName>
    </submittedName>
</protein>
<proteinExistence type="predicted"/>
<evidence type="ECO:0000256" key="4">
    <source>
        <dbReference type="ARBA" id="ARBA00023139"/>
    </source>
</evidence>
<dbReference type="RefSeq" id="WP_052386568.1">
    <property type="nucleotide sequence ID" value="NZ_CP073767.1"/>
</dbReference>